<sequence length="119" mass="14179">MDEYTTVVKNKFHLIDHRDYHIPGNKADDTHVIKYLNSFSVNISYYTRSHNSTRKYLNPDLNIMKIYELYIAQCEDEDIVPEKEKYYYKTSSRIAVDRMATSEEMFVFSFDLKQALAFP</sequence>
<proteinExistence type="predicted"/>
<protein>
    <submittedName>
        <fullName evidence="1">Uncharacterized protein</fullName>
    </submittedName>
</protein>
<accession>A0A834K6P5</accession>
<keyword evidence="2" id="KW-1185">Reference proteome</keyword>
<reference evidence="1" key="1">
    <citation type="journal article" date="2020" name="G3 (Bethesda)">
        <title>High-Quality Assemblies for Three Invasive Social Wasps from the &lt;i&gt;Vespula&lt;/i&gt; Genus.</title>
        <authorList>
            <person name="Harrop T.W.R."/>
            <person name="Guhlin J."/>
            <person name="McLaughlin G.M."/>
            <person name="Permina E."/>
            <person name="Stockwell P."/>
            <person name="Gilligan J."/>
            <person name="Le Lec M.F."/>
            <person name="Gruber M.A.M."/>
            <person name="Quinn O."/>
            <person name="Lovegrove M."/>
            <person name="Duncan E.J."/>
            <person name="Remnant E.J."/>
            <person name="Van Eeckhoven J."/>
            <person name="Graham B."/>
            <person name="Knapp R.A."/>
            <person name="Langford K.W."/>
            <person name="Kronenberg Z."/>
            <person name="Press M.O."/>
            <person name="Eacker S.M."/>
            <person name="Wilson-Rankin E.E."/>
            <person name="Purcell J."/>
            <person name="Lester P.J."/>
            <person name="Dearden P.K."/>
        </authorList>
    </citation>
    <scope>NUCLEOTIDE SEQUENCE</scope>
    <source>
        <strain evidence="1">Linc-1</strain>
    </source>
</reference>
<dbReference type="EMBL" id="JACSDZ010000006">
    <property type="protein sequence ID" value="KAF7401499.1"/>
    <property type="molecule type" value="Genomic_DNA"/>
</dbReference>
<comment type="caution">
    <text evidence="1">The sequence shown here is derived from an EMBL/GenBank/DDBJ whole genome shotgun (WGS) entry which is preliminary data.</text>
</comment>
<organism evidence="1 2">
    <name type="scientific">Vespula germanica</name>
    <name type="common">German yellow jacket</name>
    <name type="synonym">Paravespula germanica</name>
    <dbReference type="NCBI Taxonomy" id="30212"/>
    <lineage>
        <taxon>Eukaryota</taxon>
        <taxon>Metazoa</taxon>
        <taxon>Ecdysozoa</taxon>
        <taxon>Arthropoda</taxon>
        <taxon>Hexapoda</taxon>
        <taxon>Insecta</taxon>
        <taxon>Pterygota</taxon>
        <taxon>Neoptera</taxon>
        <taxon>Endopterygota</taxon>
        <taxon>Hymenoptera</taxon>
        <taxon>Apocrita</taxon>
        <taxon>Aculeata</taxon>
        <taxon>Vespoidea</taxon>
        <taxon>Vespidae</taxon>
        <taxon>Vespinae</taxon>
        <taxon>Vespula</taxon>
    </lineage>
</organism>
<name>A0A834K6P5_VESGE</name>
<evidence type="ECO:0000313" key="1">
    <source>
        <dbReference type="EMBL" id="KAF7401499.1"/>
    </source>
</evidence>
<evidence type="ECO:0000313" key="2">
    <source>
        <dbReference type="Proteomes" id="UP000617340"/>
    </source>
</evidence>
<dbReference type="Proteomes" id="UP000617340">
    <property type="component" value="Unassembled WGS sequence"/>
</dbReference>
<gene>
    <name evidence="1" type="ORF">HZH68_007319</name>
</gene>
<dbReference type="AlphaFoldDB" id="A0A834K6P5"/>